<dbReference type="SMART" id="SM00355">
    <property type="entry name" value="ZnF_C2H2"/>
    <property type="match status" value="5"/>
</dbReference>
<feature type="region of interest" description="Disordered" evidence="1">
    <location>
        <begin position="558"/>
        <end position="586"/>
    </location>
</feature>
<gene>
    <name evidence="3" type="ORF">PVAND_011102</name>
</gene>
<feature type="domain" description="C2H2-type" evidence="2">
    <location>
        <begin position="1197"/>
        <end position="1220"/>
    </location>
</feature>
<feature type="compositionally biased region" description="Basic and acidic residues" evidence="1">
    <location>
        <begin position="764"/>
        <end position="778"/>
    </location>
</feature>
<organism evidence="3 4">
    <name type="scientific">Polypedilum vanderplanki</name>
    <name type="common">Sleeping chironomid midge</name>
    <dbReference type="NCBI Taxonomy" id="319348"/>
    <lineage>
        <taxon>Eukaryota</taxon>
        <taxon>Metazoa</taxon>
        <taxon>Ecdysozoa</taxon>
        <taxon>Arthropoda</taxon>
        <taxon>Hexapoda</taxon>
        <taxon>Insecta</taxon>
        <taxon>Pterygota</taxon>
        <taxon>Neoptera</taxon>
        <taxon>Endopterygota</taxon>
        <taxon>Diptera</taxon>
        <taxon>Nematocera</taxon>
        <taxon>Chironomoidea</taxon>
        <taxon>Chironomidae</taxon>
        <taxon>Chironominae</taxon>
        <taxon>Polypedilum</taxon>
        <taxon>Polypedilum</taxon>
    </lineage>
</organism>
<evidence type="ECO:0000259" key="2">
    <source>
        <dbReference type="SMART" id="SM00355"/>
    </source>
</evidence>
<dbReference type="EMBL" id="JADBJN010000001">
    <property type="protein sequence ID" value="KAG5681691.1"/>
    <property type="molecule type" value="Genomic_DNA"/>
</dbReference>
<name>A0A9J6CIY9_POLVA</name>
<comment type="caution">
    <text evidence="3">The sequence shown here is derived from an EMBL/GenBank/DDBJ whole genome shotgun (WGS) entry which is preliminary data.</text>
</comment>
<feature type="compositionally biased region" description="Acidic residues" evidence="1">
    <location>
        <begin position="446"/>
        <end position="473"/>
    </location>
</feature>
<feature type="domain" description="C2H2-type" evidence="2">
    <location>
        <begin position="1140"/>
        <end position="1164"/>
    </location>
</feature>
<feature type="region of interest" description="Disordered" evidence="1">
    <location>
        <begin position="852"/>
        <end position="928"/>
    </location>
</feature>
<evidence type="ECO:0000256" key="1">
    <source>
        <dbReference type="SAM" id="MobiDB-lite"/>
    </source>
</evidence>
<feature type="compositionally biased region" description="Basic and acidic residues" evidence="1">
    <location>
        <begin position="874"/>
        <end position="888"/>
    </location>
</feature>
<accession>A0A9J6CIY9</accession>
<protein>
    <recommendedName>
        <fullName evidence="2">C2H2-type domain-containing protein</fullName>
    </recommendedName>
</protein>
<feature type="domain" description="C2H2-type" evidence="2">
    <location>
        <begin position="1269"/>
        <end position="1292"/>
    </location>
</feature>
<feature type="compositionally biased region" description="Polar residues" evidence="1">
    <location>
        <begin position="749"/>
        <end position="760"/>
    </location>
</feature>
<dbReference type="InterPro" id="IPR013087">
    <property type="entry name" value="Znf_C2H2_type"/>
</dbReference>
<feature type="region of interest" description="Disordered" evidence="1">
    <location>
        <begin position="445"/>
        <end position="515"/>
    </location>
</feature>
<proteinExistence type="predicted"/>
<keyword evidence="4" id="KW-1185">Reference proteome</keyword>
<evidence type="ECO:0000313" key="4">
    <source>
        <dbReference type="Proteomes" id="UP001107558"/>
    </source>
</evidence>
<evidence type="ECO:0000313" key="3">
    <source>
        <dbReference type="EMBL" id="KAG5681691.1"/>
    </source>
</evidence>
<feature type="compositionally biased region" description="Polar residues" evidence="1">
    <location>
        <begin position="854"/>
        <end position="873"/>
    </location>
</feature>
<feature type="domain" description="C2H2-type" evidence="2">
    <location>
        <begin position="320"/>
        <end position="345"/>
    </location>
</feature>
<dbReference type="Proteomes" id="UP001107558">
    <property type="component" value="Chromosome 1"/>
</dbReference>
<sequence>MIKTDIEEVYDPYMCPLLDLQEPFEMHPQQQGNFNFPYYQHHNQAQQIRQQQHYLHIRQDQQRHLQHQQQIHQQQILRQEQLRMQQPHLQHPPQMQAFHQTAFRSNSQFQQQTGWRPSTPTQNQLVRLLPRVQPREQHPSMILQRQQPNWIIHNIRPQVQPPKILHPITVQDDLPPLVPLECEISPVSEEFDQAPINNNDDFKDFDVTDLLYLSFADDKNENKNRKRKGQLMTCSSQSKRRRTKAEIIADKNRSLKQLCVDFSIKCERLTTTSSHVRIFGNKIFRENLPNIPNMKLSPKTIDFIRIRNLGYMVTKKGVCFSCLGPDCKFKSYDQNRFREHLEKFHKIDESGTQEGFCEICKRNCCGFNVIDEFIHIKYFHAKIIDKHPMHQILYSHIVNRTKLEEDEAIIELDESSNSLFLNESDDEFEELPRDDNKADQLILTNDFDDDDYHPSSSEEDEEIENESTAETSDDNFIATSESEAKLTSDEDDEEEIPDLSSSDEEHRKKKKLRTNKTEDEIPQYILDRIKNHSTSKSNNSEVSQLLNESFNELIEDLMNENLPKTSKEQKKRKKKKRKERNFARKSTSKCKSQIQFYSITSPPNLRPCQVVLTRCDVQKILNSNIEILNTNKEISETTKEISSPINGVQSQTRESLKMIIKKTDKNIQIVVPDIPTPPSSEDSRDSLPTPPLNKSTEKNLNYAMKKIKEENNECEAIKENLNDENVESIQKSLDMEVLQVNEIEDKNSNDSLENDTMNENPTEEISKEKTSEENKENEILNDESKMNEIRNEENEVQKEQDNVKEIIEKDKILEDTVKLIYEVEQENKQEDHFLKMIIVCEDETVVDKIEENQNHSQENQVQSESVKVMNQSKDVQKEPEINKNELGKDQVQVQNDSKMHQNEKKKEISSEDLKDESDVYKTSKETEIENPVGAEILNQENYQNEGETITLSSQESTSSVEIITNDKESITSILIDSKESTPAPIIEIDCQEPKSTIVIDSRESSPTTIVDSEEIISTIVIDDTQILTECKKLKNSEEKSICIEIADDDDKLTTPKSRKTRNFDKAKGIVNSIKNYFSPQKSSNKQETSDTINDAVNNNEEVENLSTLYPWIDKSVSSTVYKTKRCINELKNEFCQFSTYKCMKKNCSFYTTEEKKFETHTSTHNGDHHFCSFCLFDGVNSVDLCQHIEKLHRHDRYQCNLCMYRASEKVYVEWHQKRFHKDMKGKILKSPAQSLMKSVRNRVQDKLKNENREKFVKPYDCKNTKEGNNQCLYCEYGSDNKDEIQVHLTDNHPYELGFICRRKLSSEIEAGTIETLENATLIEYIGHSTFKVKFYTEARAKLTKEDESTSINVENILINEEEPEEATKTKETSEIVDLIKEPIPKTSSIPIIDKIIHIDST</sequence>
<feature type="domain" description="C2H2-type" evidence="2">
    <location>
        <begin position="1169"/>
        <end position="1192"/>
    </location>
</feature>
<feature type="compositionally biased region" description="Basic and acidic residues" evidence="1">
    <location>
        <begin position="897"/>
        <end position="927"/>
    </location>
</feature>
<dbReference type="OrthoDB" id="7781156at2759"/>
<feature type="region of interest" description="Disordered" evidence="1">
    <location>
        <begin position="672"/>
        <end position="698"/>
    </location>
</feature>
<feature type="compositionally biased region" description="Basic residues" evidence="1">
    <location>
        <begin position="569"/>
        <end position="579"/>
    </location>
</feature>
<feature type="region of interest" description="Disordered" evidence="1">
    <location>
        <begin position="744"/>
        <end position="778"/>
    </location>
</feature>
<reference evidence="3" key="1">
    <citation type="submission" date="2021-03" db="EMBL/GenBank/DDBJ databases">
        <title>Chromosome level genome of the anhydrobiotic midge Polypedilum vanderplanki.</title>
        <authorList>
            <person name="Yoshida Y."/>
            <person name="Kikawada T."/>
            <person name="Gusev O."/>
        </authorList>
    </citation>
    <scope>NUCLEOTIDE SEQUENCE</scope>
    <source>
        <strain evidence="3">NIAS01</strain>
        <tissue evidence="3">Whole body or cell culture</tissue>
    </source>
</reference>